<dbReference type="RefSeq" id="WP_054536330.1">
    <property type="nucleotide sequence ID" value="NZ_LGKP01000032.1"/>
</dbReference>
<comment type="caution">
    <text evidence="10">The sequence shown here is derived from an EMBL/GenBank/DDBJ whole genome shotgun (WGS) entry which is preliminary data.</text>
</comment>
<comment type="similarity">
    <text evidence="1 5">Belongs to the pyrroline-5-carboxylate reductase family.</text>
</comment>
<comment type="catalytic activity">
    <reaction evidence="5">
        <text>L-proline + NADP(+) = (S)-1-pyrroline-5-carboxylate + NADPH + 2 H(+)</text>
        <dbReference type="Rhea" id="RHEA:14109"/>
        <dbReference type="ChEBI" id="CHEBI:15378"/>
        <dbReference type="ChEBI" id="CHEBI:17388"/>
        <dbReference type="ChEBI" id="CHEBI:57783"/>
        <dbReference type="ChEBI" id="CHEBI:58349"/>
        <dbReference type="ChEBI" id="CHEBI:60039"/>
        <dbReference type="EC" id="1.5.1.2"/>
    </reaction>
</comment>
<dbReference type="InterPro" id="IPR028939">
    <property type="entry name" value="P5C_Rdtase_cat_N"/>
</dbReference>
<dbReference type="AlphaFoldDB" id="A0A0P6XNJ2"/>
<feature type="domain" description="Pyrroline-5-carboxylate reductase catalytic N-terminal" evidence="8">
    <location>
        <begin position="7"/>
        <end position="101"/>
    </location>
</feature>
<gene>
    <name evidence="5" type="primary">proC</name>
    <name evidence="10" type="ORF">SE18_20505</name>
</gene>
<proteinExistence type="inferred from homology"/>
<sequence length="271" mass="28918">MLTNLNIAIIGTGTMGEAVIGGLLQAELVQPSQVLAATPRPERRRELSQRWGIATTGDNREAATWGNVVILGIKPQMTEQVLPQLNGAFQSDDLIVSVLAGVKMRQIAEATGHSAIARSMPNTPAQIAEGITVWTASKGLDQARRGWAKIVLSAIGAEVEVEDEKFMDMATALSGTGPAYVFMVMEALIDAGVHMGFPRRIAAQLVEQTVIGAVRYSAQSGKHVAELRNMVTSPGGTTAAALYELEKGRLRTVLADGVWAAYRRARELGGE</sequence>
<dbReference type="EC" id="1.5.1.2" evidence="5 6"/>
<evidence type="ECO:0000256" key="2">
    <source>
        <dbReference type="ARBA" id="ARBA00022857"/>
    </source>
</evidence>
<dbReference type="InterPro" id="IPR008927">
    <property type="entry name" value="6-PGluconate_DH-like_C_sf"/>
</dbReference>
<dbReference type="InterPro" id="IPR029036">
    <property type="entry name" value="P5CR_dimer"/>
</dbReference>
<dbReference type="Proteomes" id="UP000050277">
    <property type="component" value="Unassembled WGS sequence"/>
</dbReference>
<name>A0A0P6XNJ2_9CHLR</name>
<evidence type="ECO:0000313" key="11">
    <source>
        <dbReference type="Proteomes" id="UP000050277"/>
    </source>
</evidence>
<dbReference type="Gene3D" id="1.10.3730.10">
    <property type="entry name" value="ProC C-terminal domain-like"/>
    <property type="match status" value="1"/>
</dbReference>
<dbReference type="Gene3D" id="3.40.50.720">
    <property type="entry name" value="NAD(P)-binding Rossmann-like Domain"/>
    <property type="match status" value="1"/>
</dbReference>
<keyword evidence="5" id="KW-0641">Proline biosynthesis</keyword>
<dbReference type="NCBIfam" id="TIGR00112">
    <property type="entry name" value="proC"/>
    <property type="match status" value="1"/>
</dbReference>
<protein>
    <recommendedName>
        <fullName evidence="5 6">Pyrroline-5-carboxylate reductase</fullName>
        <shortName evidence="5">P5C reductase</shortName>
        <shortName evidence="5">P5CR</shortName>
        <ecNumber evidence="5 6">1.5.1.2</ecNumber>
    </recommendedName>
    <alternativeName>
        <fullName evidence="5">PCA reductase</fullName>
    </alternativeName>
</protein>
<keyword evidence="3 5" id="KW-0560">Oxidoreductase</keyword>
<dbReference type="SUPFAM" id="SSF48179">
    <property type="entry name" value="6-phosphogluconate dehydrogenase C-terminal domain-like"/>
    <property type="match status" value="1"/>
</dbReference>
<dbReference type="HAMAP" id="MF_01925">
    <property type="entry name" value="P5C_reductase"/>
    <property type="match status" value="1"/>
</dbReference>
<keyword evidence="2 5" id="KW-0521">NADP</keyword>
<dbReference type="InterPro" id="IPR000304">
    <property type="entry name" value="Pyrroline-COOH_reductase"/>
</dbReference>
<dbReference type="PATRIC" id="fig|70996.4.peg.1061"/>
<dbReference type="PIRSF" id="PIRSF000193">
    <property type="entry name" value="Pyrrol-5-carb_rd"/>
    <property type="match status" value="1"/>
</dbReference>
<evidence type="ECO:0000256" key="6">
    <source>
        <dbReference type="NCBIfam" id="TIGR00112"/>
    </source>
</evidence>
<evidence type="ECO:0000313" key="10">
    <source>
        <dbReference type="EMBL" id="KPL81973.1"/>
    </source>
</evidence>
<evidence type="ECO:0000256" key="3">
    <source>
        <dbReference type="ARBA" id="ARBA00023002"/>
    </source>
</evidence>
<evidence type="ECO:0000259" key="8">
    <source>
        <dbReference type="Pfam" id="PF03807"/>
    </source>
</evidence>
<dbReference type="GO" id="GO:0055129">
    <property type="term" value="P:L-proline biosynthetic process"/>
    <property type="evidence" value="ECO:0007669"/>
    <property type="project" value="UniProtKB-UniRule"/>
</dbReference>
<evidence type="ECO:0000256" key="5">
    <source>
        <dbReference type="HAMAP-Rule" id="MF_01925"/>
    </source>
</evidence>
<dbReference type="UniPathway" id="UPA00098">
    <property type="reaction ID" value="UER00361"/>
</dbReference>
<feature type="binding site" evidence="7">
    <location>
        <position position="38"/>
    </location>
    <ligand>
        <name>NADP(+)</name>
        <dbReference type="ChEBI" id="CHEBI:58349"/>
    </ligand>
</feature>
<evidence type="ECO:0000256" key="1">
    <source>
        <dbReference type="ARBA" id="ARBA00005525"/>
    </source>
</evidence>
<feature type="domain" description="Pyrroline-5-carboxylate reductase dimerisation" evidence="9">
    <location>
        <begin position="164"/>
        <end position="268"/>
    </location>
</feature>
<dbReference type="PANTHER" id="PTHR11645">
    <property type="entry name" value="PYRROLINE-5-CARBOXYLATE REDUCTASE"/>
    <property type="match status" value="1"/>
</dbReference>
<dbReference type="OrthoDB" id="9805754at2"/>
<evidence type="ECO:0000259" key="9">
    <source>
        <dbReference type="Pfam" id="PF14748"/>
    </source>
</evidence>
<dbReference type="PANTHER" id="PTHR11645:SF66">
    <property type="entry name" value="PYRROLINE-5-CARBOXYLATE REDUCTASE"/>
    <property type="match status" value="1"/>
</dbReference>
<comment type="subcellular location">
    <subcellularLocation>
        <location evidence="5">Cytoplasm</location>
    </subcellularLocation>
</comment>
<evidence type="ECO:0000256" key="7">
    <source>
        <dbReference type="PIRSR" id="PIRSR000193-1"/>
    </source>
</evidence>
<dbReference type="InterPro" id="IPR036291">
    <property type="entry name" value="NAD(P)-bd_dom_sf"/>
</dbReference>
<dbReference type="GO" id="GO:0005737">
    <property type="term" value="C:cytoplasm"/>
    <property type="evidence" value="ECO:0007669"/>
    <property type="project" value="UniProtKB-SubCell"/>
</dbReference>
<feature type="binding site" evidence="7">
    <location>
        <position position="59"/>
    </location>
    <ligand>
        <name>NADPH</name>
        <dbReference type="ChEBI" id="CHEBI:57783"/>
    </ligand>
</feature>
<dbReference type="STRING" id="70996.SE18_20505"/>
<accession>A0A0P6XNJ2</accession>
<dbReference type="FunFam" id="1.10.3730.10:FF:000001">
    <property type="entry name" value="Pyrroline-5-carboxylate reductase"/>
    <property type="match status" value="1"/>
</dbReference>
<dbReference type="SUPFAM" id="SSF51735">
    <property type="entry name" value="NAD(P)-binding Rossmann-fold domains"/>
    <property type="match status" value="1"/>
</dbReference>
<comment type="catalytic activity">
    <reaction evidence="5">
        <text>L-proline + NAD(+) = (S)-1-pyrroline-5-carboxylate + NADH + 2 H(+)</text>
        <dbReference type="Rhea" id="RHEA:14105"/>
        <dbReference type="ChEBI" id="CHEBI:15378"/>
        <dbReference type="ChEBI" id="CHEBI:17388"/>
        <dbReference type="ChEBI" id="CHEBI:57540"/>
        <dbReference type="ChEBI" id="CHEBI:57945"/>
        <dbReference type="ChEBI" id="CHEBI:60039"/>
        <dbReference type="EC" id="1.5.1.2"/>
    </reaction>
</comment>
<organism evidence="10 11">
    <name type="scientific">Herpetosiphon geysericola</name>
    <dbReference type="NCBI Taxonomy" id="70996"/>
    <lineage>
        <taxon>Bacteria</taxon>
        <taxon>Bacillati</taxon>
        <taxon>Chloroflexota</taxon>
        <taxon>Chloroflexia</taxon>
        <taxon>Herpetosiphonales</taxon>
        <taxon>Herpetosiphonaceae</taxon>
        <taxon>Herpetosiphon</taxon>
    </lineage>
</organism>
<comment type="function">
    <text evidence="4 5">Catalyzes the reduction of 1-pyrroline-5-carboxylate (PCA) to L-proline.</text>
</comment>
<keyword evidence="5" id="KW-0028">Amino-acid biosynthesis</keyword>
<comment type="pathway">
    <text evidence="5">Amino-acid biosynthesis; L-proline biosynthesis; L-proline from L-glutamate 5-semialdehyde: step 1/1.</text>
</comment>
<keyword evidence="11" id="KW-1185">Reference proteome</keyword>
<dbReference type="Pfam" id="PF14748">
    <property type="entry name" value="P5CR_dimer"/>
    <property type="match status" value="1"/>
</dbReference>
<evidence type="ECO:0000256" key="4">
    <source>
        <dbReference type="ARBA" id="ARBA00058118"/>
    </source>
</evidence>
<dbReference type="Pfam" id="PF03807">
    <property type="entry name" value="F420_oxidored"/>
    <property type="match status" value="1"/>
</dbReference>
<dbReference type="EMBL" id="LGKP01000032">
    <property type="protein sequence ID" value="KPL81973.1"/>
    <property type="molecule type" value="Genomic_DNA"/>
</dbReference>
<keyword evidence="5" id="KW-0963">Cytoplasm</keyword>
<dbReference type="GO" id="GO:0004735">
    <property type="term" value="F:pyrroline-5-carboxylate reductase activity"/>
    <property type="evidence" value="ECO:0007669"/>
    <property type="project" value="UniProtKB-UniRule"/>
</dbReference>
<feature type="binding site" evidence="7">
    <location>
        <begin position="10"/>
        <end position="15"/>
    </location>
    <ligand>
        <name>NADP(+)</name>
        <dbReference type="ChEBI" id="CHEBI:58349"/>
    </ligand>
</feature>
<reference evidence="10 11" key="1">
    <citation type="submission" date="2015-07" db="EMBL/GenBank/DDBJ databases">
        <title>Whole genome sequence of Herpetosiphon geysericola DSM 7119.</title>
        <authorList>
            <person name="Hemp J."/>
            <person name="Ward L.M."/>
            <person name="Pace L.A."/>
            <person name="Fischer W.W."/>
        </authorList>
    </citation>
    <scope>NUCLEOTIDE SEQUENCE [LARGE SCALE GENOMIC DNA]</scope>
    <source>
        <strain evidence="10 11">DSM 7119</strain>
    </source>
</reference>